<evidence type="ECO:0000313" key="3">
    <source>
        <dbReference type="EMBL" id="QIT18635.1"/>
    </source>
</evidence>
<accession>A0A6H0FW99</accession>
<organism evidence="3 4">
    <name type="scientific">Acinetobacter pittii</name>
    <name type="common">Acinetobacter genomosp. 3</name>
    <dbReference type="NCBI Taxonomy" id="48296"/>
    <lineage>
        <taxon>Bacteria</taxon>
        <taxon>Pseudomonadati</taxon>
        <taxon>Pseudomonadota</taxon>
        <taxon>Gammaproteobacteria</taxon>
        <taxon>Moraxellales</taxon>
        <taxon>Moraxellaceae</taxon>
        <taxon>Acinetobacter</taxon>
        <taxon>Acinetobacter calcoaceticus/baumannii complex</taxon>
    </lineage>
</organism>
<evidence type="ECO:0000259" key="2">
    <source>
        <dbReference type="Pfam" id="PF06429"/>
    </source>
</evidence>
<gene>
    <name evidence="3" type="ORF">G8E09_13400</name>
</gene>
<dbReference type="Pfam" id="PF06429">
    <property type="entry name" value="Flg_bbr_C"/>
    <property type="match status" value="1"/>
</dbReference>
<dbReference type="Proteomes" id="UP000501692">
    <property type="component" value="Chromosome"/>
</dbReference>
<name>A0A6H0FW99_ACIPI</name>
<dbReference type="RefSeq" id="WP_068930884.1">
    <property type="nucleotide sequence ID" value="NZ_CAJHHN010000010.1"/>
</dbReference>
<proteinExistence type="inferred from homology"/>
<reference evidence="3 4" key="1">
    <citation type="submission" date="2020-03" db="EMBL/GenBank/DDBJ databases">
        <authorList>
            <person name="Zhang L."/>
            <person name="Han X."/>
            <person name="Chen Y."/>
            <person name="Yu Y."/>
        </authorList>
    </citation>
    <scope>NUCLEOTIDE SEQUENCE [LARGE SCALE GENOMIC DNA]</scope>
    <source>
        <strain evidence="3 4">A1254</strain>
    </source>
</reference>
<sequence>MQLSSNLSIQDIVSFGLRHEKARVEAASYNIAIANVALPNKNANSVLHVKTNLSFLNDIQNSIHIESTPGANTKSVYEPNHPLADKRGMVFYPEVNTATEMATLVSASRAYDANIRIFNTIKDMTTKAYEIGK</sequence>
<dbReference type="EMBL" id="CP049806">
    <property type="protein sequence ID" value="QIT18635.1"/>
    <property type="molecule type" value="Genomic_DNA"/>
</dbReference>
<dbReference type="AlphaFoldDB" id="A0A6H0FW99"/>
<feature type="domain" description="Flagellar basal-body/hook protein C-terminal" evidence="2">
    <location>
        <begin position="92"/>
        <end position="128"/>
    </location>
</feature>
<keyword evidence="3" id="KW-0282">Flagellum</keyword>
<comment type="similarity">
    <text evidence="1">Belongs to the flagella basal body rod proteins family.</text>
</comment>
<protein>
    <submittedName>
        <fullName evidence="3">Flagellar biosynthesis protein FlgC</fullName>
    </submittedName>
</protein>
<keyword evidence="3" id="KW-0966">Cell projection</keyword>
<evidence type="ECO:0000313" key="4">
    <source>
        <dbReference type="Proteomes" id="UP000501692"/>
    </source>
</evidence>
<keyword evidence="3" id="KW-0969">Cilium</keyword>
<dbReference type="InterPro" id="IPR010930">
    <property type="entry name" value="Flg_bb/hook_C_dom"/>
</dbReference>
<evidence type="ECO:0000256" key="1">
    <source>
        <dbReference type="ARBA" id="ARBA00009677"/>
    </source>
</evidence>